<dbReference type="RefSeq" id="WP_080023905.1">
    <property type="nucleotide sequence ID" value="NZ_LTAY01000078.1"/>
</dbReference>
<evidence type="ECO:0000256" key="6">
    <source>
        <dbReference type="ARBA" id="ARBA00023136"/>
    </source>
</evidence>
<evidence type="ECO:0000256" key="2">
    <source>
        <dbReference type="ARBA" id="ARBA00022448"/>
    </source>
</evidence>
<protein>
    <submittedName>
        <fullName evidence="9">Sulfoxide reductase heme-binding subunit YedZ</fullName>
    </submittedName>
</protein>
<evidence type="ECO:0000256" key="3">
    <source>
        <dbReference type="ARBA" id="ARBA00022692"/>
    </source>
</evidence>
<gene>
    <name evidence="9" type="primary">yedZ</name>
    <name evidence="9" type="ORF">CLTHE_27000</name>
</gene>
<dbReference type="PANTHER" id="PTHR36964">
    <property type="entry name" value="PROTEIN-METHIONINE-SULFOXIDE REDUCTASE HEME-BINDING SUBUNIT MSRQ"/>
    <property type="match status" value="1"/>
</dbReference>
<sequence length="241" mass="27826">MKILYDLILPIFFVTILSLFATKSIRNNSKYYYLVSLFIAAISTTYEVYKIIFGGSKLTGVIYQLERISLKGFLALGCFLLVMFCGAMNTKWNSTKKLLSIRGQLAIIGSILMIPHFVVYTTKFIIKLLGTKPISHLNYVYIIMGLLAFIILIPLFLTSFKFIRKKMNPITWKNLQRWSYLFFLLVYLHIAVLLLAAKEFNISKFSLYTFIFLLYTVLRINKANHLAKLKHNSISKPTLTT</sequence>
<dbReference type="EMBL" id="LTAY01000078">
    <property type="protein sequence ID" value="OPX46635.1"/>
    <property type="molecule type" value="Genomic_DNA"/>
</dbReference>
<evidence type="ECO:0000256" key="4">
    <source>
        <dbReference type="ARBA" id="ARBA00022989"/>
    </source>
</evidence>
<comment type="caution">
    <text evidence="9">The sequence shown here is derived from an EMBL/GenBank/DDBJ whole genome shotgun (WGS) entry which is preliminary data.</text>
</comment>
<feature type="transmembrane region" description="Helical" evidence="7">
    <location>
        <begin position="99"/>
        <end position="119"/>
    </location>
</feature>
<comment type="subcellular location">
    <subcellularLocation>
        <location evidence="1">Membrane</location>
        <topology evidence="1">Multi-pass membrane protein</topology>
    </subcellularLocation>
</comment>
<evidence type="ECO:0000256" key="5">
    <source>
        <dbReference type="ARBA" id="ARBA00023004"/>
    </source>
</evidence>
<keyword evidence="2" id="KW-0813">Transport</keyword>
<dbReference type="PANTHER" id="PTHR36964:SF1">
    <property type="entry name" value="PROTEIN-METHIONINE-SULFOXIDE REDUCTASE HEME-BINDING SUBUNIT MSRQ"/>
    <property type="match status" value="1"/>
</dbReference>
<keyword evidence="3 7" id="KW-0812">Transmembrane</keyword>
<dbReference type="GO" id="GO:0010181">
    <property type="term" value="F:FMN binding"/>
    <property type="evidence" value="ECO:0007669"/>
    <property type="project" value="TreeGrafter"/>
</dbReference>
<dbReference type="GO" id="GO:0005886">
    <property type="term" value="C:plasma membrane"/>
    <property type="evidence" value="ECO:0007669"/>
    <property type="project" value="TreeGrafter"/>
</dbReference>
<feature type="transmembrane region" description="Helical" evidence="7">
    <location>
        <begin position="178"/>
        <end position="196"/>
    </location>
</feature>
<dbReference type="OrthoDB" id="3174396at2"/>
<dbReference type="Pfam" id="PF01794">
    <property type="entry name" value="Ferric_reduct"/>
    <property type="match status" value="1"/>
</dbReference>
<evidence type="ECO:0000313" key="9">
    <source>
        <dbReference type="EMBL" id="OPX46635.1"/>
    </source>
</evidence>
<keyword evidence="4 7" id="KW-1133">Transmembrane helix</keyword>
<evidence type="ECO:0000313" key="10">
    <source>
        <dbReference type="Proteomes" id="UP000191448"/>
    </source>
</evidence>
<keyword evidence="6 7" id="KW-0472">Membrane</keyword>
<accession>A0A1V4ST58</accession>
<keyword evidence="5" id="KW-0408">Iron</keyword>
<name>A0A1V4ST58_9CLOT</name>
<dbReference type="AlphaFoldDB" id="A0A1V4ST58"/>
<feature type="transmembrane region" description="Helical" evidence="7">
    <location>
        <begin position="202"/>
        <end position="220"/>
    </location>
</feature>
<dbReference type="GO" id="GO:0020037">
    <property type="term" value="F:heme binding"/>
    <property type="evidence" value="ECO:0007669"/>
    <property type="project" value="TreeGrafter"/>
</dbReference>
<feature type="transmembrane region" description="Helical" evidence="7">
    <location>
        <begin position="31"/>
        <end position="49"/>
    </location>
</feature>
<evidence type="ECO:0000259" key="8">
    <source>
        <dbReference type="Pfam" id="PF01794"/>
    </source>
</evidence>
<feature type="transmembrane region" description="Helical" evidence="7">
    <location>
        <begin position="139"/>
        <end position="157"/>
    </location>
</feature>
<feature type="domain" description="Ferric oxidoreductase" evidence="8">
    <location>
        <begin position="72"/>
        <end position="186"/>
    </location>
</feature>
<feature type="transmembrane region" description="Helical" evidence="7">
    <location>
        <begin position="6"/>
        <end position="22"/>
    </location>
</feature>
<dbReference type="InterPro" id="IPR013130">
    <property type="entry name" value="Fe3_Rdtase_TM_dom"/>
</dbReference>
<reference evidence="9 10" key="1">
    <citation type="submission" date="2016-02" db="EMBL/GenBank/DDBJ databases">
        <title>Genome sequence of Clostridium thermobutyricum DSM 4928.</title>
        <authorList>
            <person name="Poehlein A."/>
            <person name="Daniel R."/>
        </authorList>
    </citation>
    <scope>NUCLEOTIDE SEQUENCE [LARGE SCALE GENOMIC DNA]</scope>
    <source>
        <strain evidence="9 10">DSM 4928</strain>
    </source>
</reference>
<dbReference type="InterPro" id="IPR022837">
    <property type="entry name" value="MsrQ-like"/>
</dbReference>
<dbReference type="Proteomes" id="UP000191448">
    <property type="component" value="Unassembled WGS sequence"/>
</dbReference>
<evidence type="ECO:0000256" key="1">
    <source>
        <dbReference type="ARBA" id="ARBA00004141"/>
    </source>
</evidence>
<feature type="transmembrane region" description="Helical" evidence="7">
    <location>
        <begin position="69"/>
        <end position="87"/>
    </location>
</feature>
<dbReference type="GO" id="GO:0016679">
    <property type="term" value="F:oxidoreductase activity, acting on diphenols and related substances as donors"/>
    <property type="evidence" value="ECO:0007669"/>
    <property type="project" value="TreeGrafter"/>
</dbReference>
<evidence type="ECO:0000256" key="7">
    <source>
        <dbReference type="SAM" id="Phobius"/>
    </source>
</evidence>
<organism evidence="9 10">
    <name type="scientific">Clostridium thermobutyricum DSM 4928</name>
    <dbReference type="NCBI Taxonomy" id="1121339"/>
    <lineage>
        <taxon>Bacteria</taxon>
        <taxon>Bacillati</taxon>
        <taxon>Bacillota</taxon>
        <taxon>Clostridia</taxon>
        <taxon>Eubacteriales</taxon>
        <taxon>Clostridiaceae</taxon>
        <taxon>Clostridium</taxon>
    </lineage>
</organism>
<proteinExistence type="predicted"/>